<proteinExistence type="predicted"/>
<reference evidence="2 3" key="1">
    <citation type="submission" date="2017-06" db="EMBL/GenBank/DDBJ databases">
        <authorList>
            <person name="Kim H.J."/>
            <person name="Triplett B.A."/>
        </authorList>
    </citation>
    <scope>NUCLEOTIDE SEQUENCE [LARGE SCALE GENOMIC DNA]</scope>
    <source>
        <strain evidence="2 3">CGMCC 4.5593</strain>
    </source>
</reference>
<feature type="chain" id="PRO_5012353801" evidence="1">
    <location>
        <begin position="26"/>
        <end position="173"/>
    </location>
</feature>
<feature type="signal peptide" evidence="1">
    <location>
        <begin position="1"/>
        <end position="25"/>
    </location>
</feature>
<name>A0A239P5K9_9ACTN</name>
<dbReference type="OrthoDB" id="3384942at2"/>
<dbReference type="EMBL" id="FZPH01000014">
    <property type="protein sequence ID" value="SNT62310.1"/>
    <property type="molecule type" value="Genomic_DNA"/>
</dbReference>
<protein>
    <submittedName>
        <fullName evidence="2">Uncharacterized protein</fullName>
    </submittedName>
</protein>
<organism evidence="2 3">
    <name type="scientific">Asanoa hainanensis</name>
    <dbReference type="NCBI Taxonomy" id="560556"/>
    <lineage>
        <taxon>Bacteria</taxon>
        <taxon>Bacillati</taxon>
        <taxon>Actinomycetota</taxon>
        <taxon>Actinomycetes</taxon>
        <taxon>Micromonosporales</taxon>
        <taxon>Micromonosporaceae</taxon>
        <taxon>Asanoa</taxon>
    </lineage>
</organism>
<accession>A0A239P5K9</accession>
<dbReference type="Proteomes" id="UP000198362">
    <property type="component" value="Unassembled WGS sequence"/>
</dbReference>
<evidence type="ECO:0000256" key="1">
    <source>
        <dbReference type="SAM" id="SignalP"/>
    </source>
</evidence>
<evidence type="ECO:0000313" key="3">
    <source>
        <dbReference type="Proteomes" id="UP000198362"/>
    </source>
</evidence>
<keyword evidence="3" id="KW-1185">Reference proteome</keyword>
<keyword evidence="1" id="KW-0732">Signal</keyword>
<gene>
    <name evidence="2" type="ORF">SAMN05421812_11439</name>
</gene>
<evidence type="ECO:0000313" key="2">
    <source>
        <dbReference type="EMBL" id="SNT62310.1"/>
    </source>
</evidence>
<dbReference type="AlphaFoldDB" id="A0A239P5K9"/>
<sequence>MLSRRTRLVAVVVLAAAALGMGAIAAQGAPMRAAPVQPAPSVDFTDPLQGAHVRLGLRVSASAVTPTLMEIDRGFTSSLRGSTGPFSVRLRDSAGAVLDTLTMDDPLAVRTYDSKQNAHGLRRLEEAEVVVDLPFVDTTATVDVVLGRKVIGTIDVGSLLQACQGKPLPCAVM</sequence>
<dbReference type="RefSeq" id="WP_144022818.1">
    <property type="nucleotide sequence ID" value="NZ_FZPH01000014.1"/>
</dbReference>